<evidence type="ECO:0000256" key="3">
    <source>
        <dbReference type="PIRSR" id="PIRSR001434-2"/>
    </source>
</evidence>
<dbReference type="SUPFAM" id="SSF53383">
    <property type="entry name" value="PLP-dependent transferases"/>
    <property type="match status" value="1"/>
</dbReference>
<comment type="cofactor">
    <cofactor evidence="1 4">
        <name>pyridoxal 5'-phosphate</name>
        <dbReference type="ChEBI" id="CHEBI:597326"/>
    </cofactor>
</comment>
<dbReference type="GO" id="GO:0005737">
    <property type="term" value="C:cytoplasm"/>
    <property type="evidence" value="ECO:0007669"/>
    <property type="project" value="TreeGrafter"/>
</dbReference>
<sequence>MTQRTSPNMGEFLHLRGQNLSKGEPIALPLVQSSMYHLPGLPEDFPNYGRVSNPTWTQLEHALAHLEAAPCLCFPSGMAAISAALFATLKAGDRLLVPADGYYVTRILSSQFLAKFGVEVFERDTAEFTTGGFEGFNVVFLETPSNPGLDLLDMSAIASAVSDAGGITICDNTTLTPLGQRPLDYGVDIVVSSDTKSMAGHSDALMGHVATRNTEIFDAVEEWRKFSGCIPGPQEAWLLHRGLETLDVRYDRMCNSAALLAERLAKHPAVKSIRFPGLENDPAHTLAKTQQMRFGFLISFTLETEAQAEEFINSCALLRPATSFGGVHSSAERRARWGDAVGPAFIRLSVGCEPVEELWQAFSEALERVSKERAVSS</sequence>
<dbReference type="InterPro" id="IPR000277">
    <property type="entry name" value="Cys/Met-Metab_PyrdxlP-dep_enz"/>
</dbReference>
<dbReference type="Proteomes" id="UP000183371">
    <property type="component" value="Unassembled WGS sequence"/>
</dbReference>
<keyword evidence="6" id="KW-1185">Reference proteome</keyword>
<accession>A0A1I7AH20</accession>
<dbReference type="GO" id="GO:0030170">
    <property type="term" value="F:pyridoxal phosphate binding"/>
    <property type="evidence" value="ECO:0007669"/>
    <property type="project" value="InterPro"/>
</dbReference>
<dbReference type="GO" id="GO:0019346">
    <property type="term" value="P:transsulfuration"/>
    <property type="evidence" value="ECO:0007669"/>
    <property type="project" value="InterPro"/>
</dbReference>
<dbReference type="PIRSF" id="PIRSF001434">
    <property type="entry name" value="CGS"/>
    <property type="match status" value="1"/>
</dbReference>
<dbReference type="Gene3D" id="3.90.1150.10">
    <property type="entry name" value="Aspartate Aminotransferase, domain 1"/>
    <property type="match status" value="1"/>
</dbReference>
<dbReference type="GO" id="GO:0004123">
    <property type="term" value="F:cystathionine gamma-lyase activity"/>
    <property type="evidence" value="ECO:0007669"/>
    <property type="project" value="TreeGrafter"/>
</dbReference>
<dbReference type="InterPro" id="IPR015424">
    <property type="entry name" value="PyrdxlP-dep_Trfase"/>
</dbReference>
<dbReference type="PANTHER" id="PTHR11808:SF85">
    <property type="entry name" value="CYSTATHIONINE GAMMA-LYASE-RELATED"/>
    <property type="match status" value="1"/>
</dbReference>
<dbReference type="InterPro" id="IPR015421">
    <property type="entry name" value="PyrdxlP-dep_Trfase_major"/>
</dbReference>
<evidence type="ECO:0000313" key="6">
    <source>
        <dbReference type="Proteomes" id="UP000183371"/>
    </source>
</evidence>
<dbReference type="EMBL" id="FPBD01000003">
    <property type="protein sequence ID" value="SFT74236.1"/>
    <property type="molecule type" value="Genomic_DNA"/>
</dbReference>
<comment type="similarity">
    <text evidence="4">Belongs to the trans-sulfuration enzymes family.</text>
</comment>
<reference evidence="6" key="1">
    <citation type="submission" date="2016-10" db="EMBL/GenBank/DDBJ databases">
        <authorList>
            <person name="Varghese N."/>
            <person name="Submissions S."/>
        </authorList>
    </citation>
    <scope>NUCLEOTIDE SEQUENCE [LARGE SCALE GENOMIC DNA]</scope>
    <source>
        <strain evidence="6">DSM 17465</strain>
    </source>
</reference>
<evidence type="ECO:0000256" key="4">
    <source>
        <dbReference type="RuleBase" id="RU362118"/>
    </source>
</evidence>
<evidence type="ECO:0000313" key="5">
    <source>
        <dbReference type="EMBL" id="SFT74236.1"/>
    </source>
</evidence>
<feature type="modified residue" description="N6-(pyridoxal phosphate)lysine" evidence="3">
    <location>
        <position position="196"/>
    </location>
</feature>
<dbReference type="Pfam" id="PF01053">
    <property type="entry name" value="Cys_Met_Meta_PP"/>
    <property type="match status" value="1"/>
</dbReference>
<dbReference type="NCBIfam" id="NF005758">
    <property type="entry name" value="PRK07582.1"/>
    <property type="match status" value="1"/>
</dbReference>
<gene>
    <name evidence="5" type="ORF">SAMN05444141_10359</name>
</gene>
<dbReference type="InterPro" id="IPR015422">
    <property type="entry name" value="PyrdxlP-dep_Trfase_small"/>
</dbReference>
<evidence type="ECO:0000256" key="1">
    <source>
        <dbReference type="ARBA" id="ARBA00001933"/>
    </source>
</evidence>
<name>A0A1I7AH20_9HYPH</name>
<dbReference type="PANTHER" id="PTHR11808">
    <property type="entry name" value="TRANS-SULFURATION ENZYME FAMILY MEMBER"/>
    <property type="match status" value="1"/>
</dbReference>
<keyword evidence="2 3" id="KW-0663">Pyridoxal phosphate</keyword>
<organism evidence="5 6">
    <name type="scientific">Pseudovibrio denitrificans</name>
    <dbReference type="NCBI Taxonomy" id="258256"/>
    <lineage>
        <taxon>Bacteria</taxon>
        <taxon>Pseudomonadati</taxon>
        <taxon>Pseudomonadota</taxon>
        <taxon>Alphaproteobacteria</taxon>
        <taxon>Hyphomicrobiales</taxon>
        <taxon>Stappiaceae</taxon>
        <taxon>Pseudovibrio</taxon>
    </lineage>
</organism>
<proteinExistence type="inferred from homology"/>
<protein>
    <submittedName>
        <fullName evidence="5">Cystathionine gamma-lyase</fullName>
    </submittedName>
</protein>
<dbReference type="AlphaFoldDB" id="A0A1I7AH20"/>
<dbReference type="RefSeq" id="WP_083416771.1">
    <property type="nucleotide sequence ID" value="NZ_FPBD01000003.1"/>
</dbReference>
<dbReference type="Gene3D" id="3.40.640.10">
    <property type="entry name" value="Type I PLP-dependent aspartate aminotransferase-like (Major domain)"/>
    <property type="match status" value="1"/>
</dbReference>
<evidence type="ECO:0000256" key="2">
    <source>
        <dbReference type="ARBA" id="ARBA00022898"/>
    </source>
</evidence>
<keyword evidence="5" id="KW-0456">Lyase</keyword>
<dbReference type="GO" id="GO:0019343">
    <property type="term" value="P:cysteine biosynthetic process via cystathionine"/>
    <property type="evidence" value="ECO:0007669"/>
    <property type="project" value="TreeGrafter"/>
</dbReference>